<feature type="domain" description="Amine oxidase" evidence="2">
    <location>
        <begin position="78"/>
        <end position="546"/>
    </location>
</feature>
<dbReference type="Gene3D" id="3.50.50.60">
    <property type="entry name" value="FAD/NAD(P)-binding domain"/>
    <property type="match status" value="1"/>
</dbReference>
<dbReference type="Pfam" id="PF01593">
    <property type="entry name" value="Amino_oxidase"/>
    <property type="match status" value="1"/>
</dbReference>
<dbReference type="RefSeq" id="WP_163459224.1">
    <property type="nucleotide sequence ID" value="NZ_JAAGOH010000029.1"/>
</dbReference>
<keyword evidence="1" id="KW-0732">Signal</keyword>
<dbReference type="PANTHER" id="PTHR42923">
    <property type="entry name" value="PROTOPORPHYRINOGEN OXIDASE"/>
    <property type="match status" value="1"/>
</dbReference>
<proteinExistence type="predicted"/>
<name>A0A7C9PKD4_9BURK</name>
<evidence type="ECO:0000313" key="4">
    <source>
        <dbReference type="Proteomes" id="UP000484255"/>
    </source>
</evidence>
<dbReference type="InterPro" id="IPR050464">
    <property type="entry name" value="Zeta_carotene_desat/Oxidored"/>
</dbReference>
<dbReference type="EMBL" id="JAAGOH010000029">
    <property type="protein sequence ID" value="NDY93174.1"/>
    <property type="molecule type" value="Genomic_DNA"/>
</dbReference>
<dbReference type="SUPFAM" id="SSF51905">
    <property type="entry name" value="FAD/NAD(P)-binding domain"/>
    <property type="match status" value="1"/>
</dbReference>
<evidence type="ECO:0000259" key="2">
    <source>
        <dbReference type="Pfam" id="PF01593"/>
    </source>
</evidence>
<dbReference type="InterPro" id="IPR002937">
    <property type="entry name" value="Amino_oxidase"/>
</dbReference>
<dbReference type="Proteomes" id="UP000484255">
    <property type="component" value="Unassembled WGS sequence"/>
</dbReference>
<dbReference type="GO" id="GO:0016491">
    <property type="term" value="F:oxidoreductase activity"/>
    <property type="evidence" value="ECO:0007669"/>
    <property type="project" value="InterPro"/>
</dbReference>
<dbReference type="PROSITE" id="PS51257">
    <property type="entry name" value="PROKAR_LIPOPROTEIN"/>
    <property type="match status" value="1"/>
</dbReference>
<dbReference type="AlphaFoldDB" id="A0A7C9PKD4"/>
<feature type="signal peptide" evidence="1">
    <location>
        <begin position="1"/>
        <end position="31"/>
    </location>
</feature>
<protein>
    <submittedName>
        <fullName evidence="3">FAD-dependent oxidoreductase</fullName>
    </submittedName>
</protein>
<comment type="caution">
    <text evidence="3">The sequence shown here is derived from an EMBL/GenBank/DDBJ whole genome shotgun (WGS) entry which is preliminary data.</text>
</comment>
<dbReference type="InterPro" id="IPR036188">
    <property type="entry name" value="FAD/NAD-bd_sf"/>
</dbReference>
<evidence type="ECO:0000313" key="3">
    <source>
        <dbReference type="EMBL" id="NDY93174.1"/>
    </source>
</evidence>
<accession>A0A7C9PKD4</accession>
<gene>
    <name evidence="3" type="ORF">G3A44_18430</name>
</gene>
<feature type="chain" id="PRO_5028809885" evidence="1">
    <location>
        <begin position="32"/>
        <end position="553"/>
    </location>
</feature>
<keyword evidence="4" id="KW-1185">Reference proteome</keyword>
<organism evidence="3 4">
    <name type="scientific">Ideonella livida</name>
    <dbReference type="NCBI Taxonomy" id="2707176"/>
    <lineage>
        <taxon>Bacteria</taxon>
        <taxon>Pseudomonadati</taxon>
        <taxon>Pseudomonadota</taxon>
        <taxon>Betaproteobacteria</taxon>
        <taxon>Burkholderiales</taxon>
        <taxon>Sphaerotilaceae</taxon>
        <taxon>Ideonella</taxon>
    </lineage>
</organism>
<evidence type="ECO:0000256" key="1">
    <source>
        <dbReference type="SAM" id="SignalP"/>
    </source>
</evidence>
<reference evidence="3 4" key="1">
    <citation type="submission" date="2020-02" db="EMBL/GenBank/DDBJ databases">
        <title>Ideonella bacterium strain TBM-1.</title>
        <authorList>
            <person name="Chen W.-M."/>
        </authorList>
    </citation>
    <scope>NUCLEOTIDE SEQUENCE [LARGE SCALE GENOMIC DNA]</scope>
    <source>
        <strain evidence="3 4">TBM-1</strain>
    </source>
</reference>
<sequence>MGPERPCPGRRRLLLLSGAAGLAAGCQPPPAADPPCTWVGVDPARGHHLHRPPPDAATLARAAGPIRRAPVLVVGGGVAGLSALRRLTGAGVDEAQLLELHDEVGGNALGHVLDGQPCPLGAHYLPVPGPAAPELQHWLQDIGLLRRDGPAGPWRADERHLAHAPQERLFLDGAWQAGLLPVAEGRPATQAQYQRFAQAVDQARRTLDFPLPSGQARWSAGLAALEAETFAAWLHRQGLDDPLLRGYLDYTCRDDYGAGLDTVSAWAGLHYFASRHGFALPQAGTSTGGGGEGLFTWPQGNAHLVQALAAPLQDRLHRGRVVLQVTPARRVGGDHQLTVWNALAGRLERWQAPTLVLATPLHVAARLLADWADPLAGALAQAAQVPRAPWLVANVGLSGPLLPRLGAPAAWDNVPFQPAGGGQAFLGYVDAGHQGFRPHAGPTVLTAYFALPAAQRAALRDRPAQAWGREVLQALSPLHPDLPARVTRIDLARWGHAMAIPVPGARRLPGLQALSHASRQPGAPLRWAHADLAGYSVFEEAFTLGWAAGHRPR</sequence>